<feature type="domain" description="Glycosyl transferase family 28 C-terminal" evidence="12">
    <location>
        <begin position="191"/>
        <end position="343"/>
    </location>
</feature>
<dbReference type="KEGG" id="cher:DK880_01012"/>
<dbReference type="GO" id="GO:0050511">
    <property type="term" value="F:undecaprenyldiphospho-muramoylpentapeptide beta-N-acetylglucosaminyltransferase activity"/>
    <property type="evidence" value="ECO:0007669"/>
    <property type="project" value="UniProtKB-UniRule"/>
</dbReference>
<evidence type="ECO:0000256" key="3">
    <source>
        <dbReference type="ARBA" id="ARBA00022676"/>
    </source>
</evidence>
<feature type="binding site" evidence="10">
    <location>
        <position position="165"/>
    </location>
    <ligand>
        <name>UDP-N-acetyl-alpha-D-glucosamine</name>
        <dbReference type="ChEBI" id="CHEBI:57705"/>
    </ligand>
</feature>
<dbReference type="InterPro" id="IPR006009">
    <property type="entry name" value="GlcNAc_MurG"/>
</dbReference>
<dbReference type="Pfam" id="PF03033">
    <property type="entry name" value="Glyco_transf_28"/>
    <property type="match status" value="1"/>
</dbReference>
<evidence type="ECO:0000259" key="11">
    <source>
        <dbReference type="Pfam" id="PF03033"/>
    </source>
</evidence>
<comment type="subcellular location">
    <subcellularLocation>
        <location evidence="10">Cell membrane</location>
        <topology evidence="10">Peripheral membrane protein</topology>
        <orientation evidence="10">Cytoplasmic side</orientation>
    </subcellularLocation>
</comment>
<evidence type="ECO:0000256" key="6">
    <source>
        <dbReference type="ARBA" id="ARBA00022984"/>
    </source>
</evidence>
<feature type="binding site" evidence="10">
    <location>
        <position position="197"/>
    </location>
    <ligand>
        <name>UDP-N-acetyl-alpha-D-glucosamine</name>
        <dbReference type="ChEBI" id="CHEBI:57705"/>
    </ligand>
</feature>
<evidence type="ECO:0000256" key="8">
    <source>
        <dbReference type="ARBA" id="ARBA00023306"/>
    </source>
</evidence>
<evidence type="ECO:0000256" key="4">
    <source>
        <dbReference type="ARBA" id="ARBA00022679"/>
    </source>
</evidence>
<dbReference type="Proteomes" id="UP000245872">
    <property type="component" value="Chromosome"/>
</dbReference>
<accession>A0A2Z3LAF5</accession>
<dbReference type="PANTHER" id="PTHR21015:SF22">
    <property type="entry name" value="GLYCOSYLTRANSFERASE"/>
    <property type="match status" value="1"/>
</dbReference>
<evidence type="ECO:0000256" key="7">
    <source>
        <dbReference type="ARBA" id="ARBA00023136"/>
    </source>
</evidence>
<dbReference type="SUPFAM" id="SSF53756">
    <property type="entry name" value="UDP-Glycosyltransferase/glycogen phosphorylase"/>
    <property type="match status" value="1"/>
</dbReference>
<dbReference type="CDD" id="cd03785">
    <property type="entry name" value="GT28_MurG"/>
    <property type="match status" value="1"/>
</dbReference>
<dbReference type="GO" id="GO:0051991">
    <property type="term" value="F:UDP-N-acetyl-D-glucosamine:N-acetylmuramoyl-L-alanyl-D-glutamyl-meso-2,6-diaminopimelyl-D-alanyl-D-alanine-diphosphoundecaprenol 4-beta-N-acetylglucosaminlytransferase activity"/>
    <property type="evidence" value="ECO:0007669"/>
    <property type="project" value="RHEA"/>
</dbReference>
<dbReference type="UniPathway" id="UPA00219"/>
<organism evidence="13 14">
    <name type="scientific">Candidatus Cardinium hertigii</name>
    <dbReference type="NCBI Taxonomy" id="247481"/>
    <lineage>
        <taxon>Bacteria</taxon>
        <taxon>Pseudomonadati</taxon>
        <taxon>Bacteroidota</taxon>
        <taxon>Cytophagia</taxon>
        <taxon>Cytophagales</taxon>
        <taxon>Amoebophilaceae</taxon>
        <taxon>Candidatus Cardinium</taxon>
    </lineage>
</organism>
<dbReference type="GO" id="GO:0071555">
    <property type="term" value="P:cell wall organization"/>
    <property type="evidence" value="ECO:0007669"/>
    <property type="project" value="UniProtKB-KW"/>
</dbReference>
<dbReference type="InterPro" id="IPR007235">
    <property type="entry name" value="Glyco_trans_28_C"/>
</dbReference>
<evidence type="ECO:0000259" key="12">
    <source>
        <dbReference type="Pfam" id="PF04101"/>
    </source>
</evidence>
<dbReference type="RefSeq" id="WP_109997677.1">
    <property type="nucleotide sequence ID" value="NZ_CP029619.1"/>
</dbReference>
<keyword evidence="5 10" id="KW-0133">Cell shape</keyword>
<evidence type="ECO:0000256" key="9">
    <source>
        <dbReference type="ARBA" id="ARBA00023316"/>
    </source>
</evidence>
<comment type="catalytic activity">
    <reaction evidence="10">
        <text>di-trans,octa-cis-undecaprenyl diphospho-N-acetyl-alpha-D-muramoyl-L-alanyl-D-glutamyl-meso-2,6-diaminopimeloyl-D-alanyl-D-alanine + UDP-N-acetyl-alpha-D-glucosamine = di-trans,octa-cis-undecaprenyl diphospho-[N-acetyl-alpha-D-glucosaminyl-(1-&gt;4)]-N-acetyl-alpha-D-muramoyl-L-alanyl-D-glutamyl-meso-2,6-diaminopimeloyl-D-alanyl-D-alanine + UDP + H(+)</text>
        <dbReference type="Rhea" id="RHEA:31227"/>
        <dbReference type="ChEBI" id="CHEBI:15378"/>
        <dbReference type="ChEBI" id="CHEBI:57705"/>
        <dbReference type="ChEBI" id="CHEBI:58223"/>
        <dbReference type="ChEBI" id="CHEBI:61387"/>
        <dbReference type="ChEBI" id="CHEBI:61388"/>
        <dbReference type="EC" id="2.4.1.227"/>
    </reaction>
</comment>
<feature type="binding site" evidence="10">
    <location>
        <position position="298"/>
    </location>
    <ligand>
        <name>UDP-N-acetyl-alpha-D-glucosamine</name>
        <dbReference type="ChEBI" id="CHEBI:57705"/>
    </ligand>
</feature>
<dbReference type="GO" id="GO:0008360">
    <property type="term" value="P:regulation of cell shape"/>
    <property type="evidence" value="ECO:0007669"/>
    <property type="project" value="UniProtKB-KW"/>
</dbReference>
<dbReference type="InterPro" id="IPR004276">
    <property type="entry name" value="GlycoTrans_28_N"/>
</dbReference>
<dbReference type="PANTHER" id="PTHR21015">
    <property type="entry name" value="UDP-N-ACETYLGLUCOSAMINE--N-ACETYLMURAMYL-(PENTAPEPTIDE) PYROPHOSPHORYL-UNDECAPRENOL N-ACETYLGLUCOSAMINE TRANSFERASE 1"/>
    <property type="match status" value="1"/>
</dbReference>
<dbReference type="EMBL" id="CP029619">
    <property type="protein sequence ID" value="AWN82309.1"/>
    <property type="molecule type" value="Genomic_DNA"/>
</dbReference>
<comment type="function">
    <text evidence="10">Cell wall formation. Catalyzes the transfer of a GlcNAc subunit on undecaprenyl-pyrophosphoryl-MurNAc-pentapeptide (lipid intermediate I) to form undecaprenyl-pyrophosphoryl-MurNAc-(pentapeptide)GlcNAc (lipid intermediate II).</text>
</comment>
<comment type="similarity">
    <text evidence="10">Belongs to the glycosyltransferase 28 family. MurG subfamily.</text>
</comment>
<dbReference type="Pfam" id="PF04101">
    <property type="entry name" value="Glyco_tran_28_C"/>
    <property type="match status" value="1"/>
</dbReference>
<gene>
    <name evidence="10 13" type="primary">murG</name>
    <name evidence="13" type="ORF">DK880_01012</name>
</gene>
<evidence type="ECO:0000256" key="5">
    <source>
        <dbReference type="ARBA" id="ARBA00022960"/>
    </source>
</evidence>
<dbReference type="AlphaFoldDB" id="A0A2Z3LAF5"/>
<keyword evidence="9 10" id="KW-0961">Cell wall biogenesis/degradation</keyword>
<evidence type="ECO:0000313" key="14">
    <source>
        <dbReference type="Proteomes" id="UP000245872"/>
    </source>
</evidence>
<evidence type="ECO:0000313" key="13">
    <source>
        <dbReference type="EMBL" id="AWN82309.1"/>
    </source>
</evidence>
<proteinExistence type="inferred from homology"/>
<evidence type="ECO:0000256" key="1">
    <source>
        <dbReference type="ARBA" id="ARBA00022475"/>
    </source>
</evidence>
<dbReference type="Gene3D" id="3.40.50.2000">
    <property type="entry name" value="Glycogen Phosphorylase B"/>
    <property type="match status" value="2"/>
</dbReference>
<dbReference type="NCBIfam" id="TIGR01133">
    <property type="entry name" value="murG"/>
    <property type="match status" value="1"/>
</dbReference>
<dbReference type="HAMAP" id="MF_00033">
    <property type="entry name" value="MurG"/>
    <property type="match status" value="1"/>
</dbReference>
<sequence length="373" mass="40507">MRVVIGCGGTGGHIYPAIAIAAALKAQFSAVELLFVGANGGIEEAIVAAAGYQIVCLPIRGLQRKKWLCNIRLPFLILKSFYQARQIIKAFKPDVVVGTGGYVCFPTLLAAYSKGIPTLIQEQNSIAGLTNRLLARLVTKICTGYPSVSFSCAKEKIVVTGNPVRASLFATKNDQAAALRYFNLSSDKKCLLVVGGSGGSLQLNTTLLGGIGQLHAWDIQLLWITGNHYFQRIRDTLDNTYGFDPMVQCYPFLDHMGMAYTAADVVVSRAGALSIAELCVAQKPTILVPSPNVVGDHQTKNGVPLVEQGAVLCLQDQTCPRLLLPTIWALLQDEKQQSMLIKQMHTFACLHANALHRIVQEINNICLWKEAEP</sequence>
<comment type="pathway">
    <text evidence="10">Cell wall biogenesis; peptidoglycan biosynthesis.</text>
</comment>
<dbReference type="GO" id="GO:0009252">
    <property type="term" value="P:peptidoglycan biosynthetic process"/>
    <property type="evidence" value="ECO:0007669"/>
    <property type="project" value="UniProtKB-UniRule"/>
</dbReference>
<protein>
    <recommendedName>
        <fullName evidence="10">UDP-N-acetylglucosamine--N-acetylmuramyl-(pentapeptide) pyrophosphoryl-undecaprenol N-acetylglucosamine transferase</fullName>
        <ecNumber evidence="10">2.4.1.227</ecNumber>
    </recommendedName>
    <alternativeName>
        <fullName evidence="10">Undecaprenyl-PP-MurNAc-pentapeptide-UDPGlcNAc GlcNAc transferase</fullName>
    </alternativeName>
</protein>
<reference evidence="13 14" key="1">
    <citation type="submission" date="2018-05" db="EMBL/GenBank/DDBJ databases">
        <title>Candidatus Cardinium hertigii Genome Assembly.</title>
        <authorList>
            <person name="Showmaker K.C."/>
            <person name="Walden K.O."/>
            <person name="Fields C.J."/>
            <person name="Lambert K.N."/>
            <person name="Hudson M.E."/>
        </authorList>
    </citation>
    <scope>NUCLEOTIDE SEQUENCE [LARGE SCALE GENOMIC DNA]</scope>
    <source>
        <strain evidence="14">cHgTN10</strain>
    </source>
</reference>
<dbReference type="EC" id="2.4.1.227" evidence="10"/>
<dbReference type="OrthoDB" id="9808936at2"/>
<keyword evidence="4 10" id="KW-0808">Transferase</keyword>
<feature type="binding site" evidence="10">
    <location>
        <begin position="10"/>
        <end position="12"/>
    </location>
    <ligand>
        <name>UDP-N-acetyl-alpha-D-glucosamine</name>
        <dbReference type="ChEBI" id="CHEBI:57705"/>
    </ligand>
</feature>
<dbReference type="GO" id="GO:0051301">
    <property type="term" value="P:cell division"/>
    <property type="evidence" value="ECO:0007669"/>
    <property type="project" value="UniProtKB-KW"/>
</dbReference>
<feature type="binding site" evidence="10">
    <location>
        <position position="124"/>
    </location>
    <ligand>
        <name>UDP-N-acetyl-alpha-D-glucosamine</name>
        <dbReference type="ChEBI" id="CHEBI:57705"/>
    </ligand>
</feature>
<comment type="caution">
    <text evidence="10">Lacks conserved residue(s) required for the propagation of feature annotation.</text>
</comment>
<keyword evidence="7 10" id="KW-0472">Membrane</keyword>
<dbReference type="GO" id="GO:0005975">
    <property type="term" value="P:carbohydrate metabolic process"/>
    <property type="evidence" value="ECO:0007669"/>
    <property type="project" value="InterPro"/>
</dbReference>
<name>A0A2Z3LAF5_9BACT</name>
<keyword evidence="14" id="KW-1185">Reference proteome</keyword>
<keyword evidence="3 10" id="KW-0328">Glycosyltransferase</keyword>
<evidence type="ECO:0000256" key="10">
    <source>
        <dbReference type="HAMAP-Rule" id="MF_00033"/>
    </source>
</evidence>
<keyword evidence="2 10" id="KW-0132">Cell division</keyword>
<keyword evidence="6 10" id="KW-0573">Peptidoglycan synthesis</keyword>
<keyword evidence="8 10" id="KW-0131">Cell cycle</keyword>
<dbReference type="GO" id="GO:0005886">
    <property type="term" value="C:plasma membrane"/>
    <property type="evidence" value="ECO:0007669"/>
    <property type="project" value="UniProtKB-SubCell"/>
</dbReference>
<evidence type="ECO:0000256" key="2">
    <source>
        <dbReference type="ARBA" id="ARBA00022618"/>
    </source>
</evidence>
<keyword evidence="1 10" id="KW-1003">Cell membrane</keyword>
<feature type="domain" description="Glycosyltransferase family 28 N-terminal" evidence="11">
    <location>
        <begin position="4"/>
        <end position="142"/>
    </location>
</feature>